<feature type="region of interest" description="Disordered" evidence="4">
    <location>
        <begin position="192"/>
        <end position="215"/>
    </location>
</feature>
<dbReference type="InterPro" id="IPR003599">
    <property type="entry name" value="Ig_sub"/>
</dbReference>
<dbReference type="EMBL" id="OC930686">
    <property type="protein sequence ID" value="CAD7658802.1"/>
    <property type="molecule type" value="Genomic_DNA"/>
</dbReference>
<feature type="compositionally biased region" description="Low complexity" evidence="4">
    <location>
        <begin position="205"/>
        <end position="215"/>
    </location>
</feature>
<dbReference type="PANTHER" id="PTHR12231:SF247">
    <property type="entry name" value="DPR-INTERACTING PROTEIN DELTA, ISOFORM D"/>
    <property type="match status" value="1"/>
</dbReference>
<dbReference type="AlphaFoldDB" id="A0A7R9MGJ4"/>
<dbReference type="InterPro" id="IPR051170">
    <property type="entry name" value="Neural/epithelial_adhesion"/>
</dbReference>
<dbReference type="Gene3D" id="2.60.40.10">
    <property type="entry name" value="Immunoglobulins"/>
    <property type="match status" value="1"/>
</dbReference>
<keyword evidence="2" id="KW-1015">Disulfide bond</keyword>
<dbReference type="OrthoDB" id="6502474at2759"/>
<dbReference type="GO" id="GO:0043005">
    <property type="term" value="C:neuron projection"/>
    <property type="evidence" value="ECO:0007669"/>
    <property type="project" value="TreeGrafter"/>
</dbReference>
<keyword evidence="7" id="KW-1185">Reference proteome</keyword>
<keyword evidence="1" id="KW-0677">Repeat</keyword>
<organism evidence="6">
    <name type="scientific">Oppiella nova</name>
    <dbReference type="NCBI Taxonomy" id="334625"/>
    <lineage>
        <taxon>Eukaryota</taxon>
        <taxon>Metazoa</taxon>
        <taxon>Ecdysozoa</taxon>
        <taxon>Arthropoda</taxon>
        <taxon>Chelicerata</taxon>
        <taxon>Arachnida</taxon>
        <taxon>Acari</taxon>
        <taxon>Acariformes</taxon>
        <taxon>Sarcoptiformes</taxon>
        <taxon>Oribatida</taxon>
        <taxon>Brachypylina</taxon>
        <taxon>Oppioidea</taxon>
        <taxon>Oppiidae</taxon>
        <taxon>Oppiella</taxon>
    </lineage>
</organism>
<proteinExistence type="predicted"/>
<accession>A0A7R9MGJ4</accession>
<evidence type="ECO:0000259" key="5">
    <source>
        <dbReference type="PROSITE" id="PS50835"/>
    </source>
</evidence>
<feature type="region of interest" description="Disordered" evidence="4">
    <location>
        <begin position="139"/>
        <end position="164"/>
    </location>
</feature>
<evidence type="ECO:0000313" key="7">
    <source>
        <dbReference type="Proteomes" id="UP000728032"/>
    </source>
</evidence>
<evidence type="ECO:0000256" key="1">
    <source>
        <dbReference type="ARBA" id="ARBA00022737"/>
    </source>
</evidence>
<dbReference type="SMART" id="SM00409">
    <property type="entry name" value="IG"/>
    <property type="match status" value="1"/>
</dbReference>
<sequence>MFECLFIYRIPPAVSKRIFLGIKFSPLIWPPNQLIGSSVGSDVILVCNLESHPKAMTSWVRDNDRAIIHSNAKYSTTFESSDSEYRSEMKLKIIDLNPSDFGTYTCLAKNILGEVEASIKLFETPKSSIDPKQQTLFAKESKSRNKNNVQTMSSMGFDDRGDGETNQNRAIVLTEVLNYEMTSEHITLQTEDRVTLNSHNHRTDSSTNSSVSLLS</sequence>
<dbReference type="PANTHER" id="PTHR12231">
    <property type="entry name" value="CTX-RELATED TYPE I TRANSMEMBRANE PROTEIN"/>
    <property type="match status" value="1"/>
</dbReference>
<gene>
    <name evidence="6" type="ORF">ONB1V03_LOCUS15422</name>
</gene>
<evidence type="ECO:0000256" key="3">
    <source>
        <dbReference type="ARBA" id="ARBA00023319"/>
    </source>
</evidence>
<evidence type="ECO:0000313" key="6">
    <source>
        <dbReference type="EMBL" id="CAD7658802.1"/>
    </source>
</evidence>
<dbReference type="InterPro" id="IPR013783">
    <property type="entry name" value="Ig-like_fold"/>
</dbReference>
<name>A0A7R9MGJ4_9ACAR</name>
<reference evidence="6" key="1">
    <citation type="submission" date="2020-11" db="EMBL/GenBank/DDBJ databases">
        <authorList>
            <person name="Tran Van P."/>
        </authorList>
    </citation>
    <scope>NUCLEOTIDE SEQUENCE</scope>
</reference>
<dbReference type="InterPro" id="IPR007110">
    <property type="entry name" value="Ig-like_dom"/>
</dbReference>
<dbReference type="Proteomes" id="UP000728032">
    <property type="component" value="Unassembled WGS sequence"/>
</dbReference>
<evidence type="ECO:0000256" key="2">
    <source>
        <dbReference type="ARBA" id="ARBA00023157"/>
    </source>
</evidence>
<protein>
    <recommendedName>
        <fullName evidence="5">Ig-like domain-containing protein</fullName>
    </recommendedName>
</protein>
<feature type="domain" description="Ig-like" evidence="5">
    <location>
        <begin position="30"/>
        <end position="118"/>
    </location>
</feature>
<dbReference type="Pfam" id="PF13927">
    <property type="entry name" value="Ig_3"/>
    <property type="match status" value="1"/>
</dbReference>
<feature type="non-terminal residue" evidence="6">
    <location>
        <position position="215"/>
    </location>
</feature>
<dbReference type="InterPro" id="IPR036179">
    <property type="entry name" value="Ig-like_dom_sf"/>
</dbReference>
<keyword evidence="3" id="KW-0393">Immunoglobulin domain</keyword>
<dbReference type="PROSITE" id="PS50835">
    <property type="entry name" value="IG_LIKE"/>
    <property type="match status" value="1"/>
</dbReference>
<evidence type="ECO:0000256" key="4">
    <source>
        <dbReference type="SAM" id="MobiDB-lite"/>
    </source>
</evidence>
<dbReference type="EMBL" id="CAJPVJ010015861">
    <property type="protein sequence ID" value="CAG2175988.1"/>
    <property type="molecule type" value="Genomic_DNA"/>
</dbReference>
<dbReference type="SUPFAM" id="SSF48726">
    <property type="entry name" value="Immunoglobulin"/>
    <property type="match status" value="1"/>
</dbReference>